<evidence type="ECO:0000259" key="3">
    <source>
        <dbReference type="Pfam" id="PF07282"/>
    </source>
</evidence>
<dbReference type="Proteomes" id="UP000654345">
    <property type="component" value="Unassembled WGS sequence"/>
</dbReference>
<organism evidence="4 5">
    <name type="scientific">Ktedonobacter robiniae</name>
    <dbReference type="NCBI Taxonomy" id="2778365"/>
    <lineage>
        <taxon>Bacteria</taxon>
        <taxon>Bacillati</taxon>
        <taxon>Chloroflexota</taxon>
        <taxon>Ktedonobacteria</taxon>
        <taxon>Ktedonobacterales</taxon>
        <taxon>Ktedonobacteraceae</taxon>
        <taxon>Ktedonobacter</taxon>
    </lineage>
</organism>
<evidence type="ECO:0000313" key="4">
    <source>
        <dbReference type="EMBL" id="GHO57857.1"/>
    </source>
</evidence>
<evidence type="ECO:0000256" key="1">
    <source>
        <dbReference type="ARBA" id="ARBA00023125"/>
    </source>
</evidence>
<protein>
    <recommendedName>
        <fullName evidence="3">Cas12f1-like TNB domain-containing protein</fullName>
    </recommendedName>
</protein>
<evidence type="ECO:0000313" key="5">
    <source>
        <dbReference type="Proteomes" id="UP000654345"/>
    </source>
</evidence>
<reference evidence="4 5" key="1">
    <citation type="journal article" date="2021" name="Int. J. Syst. Evol. Microbiol.">
        <title>Reticulibacter mediterranei gen. nov., sp. nov., within the new family Reticulibacteraceae fam. nov., and Ktedonospora formicarum gen. nov., sp. nov., Ktedonobacter robiniae sp. nov., Dictyobacter formicarum sp. nov. and Dictyobacter arantiisoli sp. nov., belonging to the class Ktedonobacteria.</title>
        <authorList>
            <person name="Yabe S."/>
            <person name="Zheng Y."/>
            <person name="Wang C.M."/>
            <person name="Sakai Y."/>
            <person name="Abe K."/>
            <person name="Yokota A."/>
            <person name="Donadio S."/>
            <person name="Cavaletti L."/>
            <person name="Monciardini P."/>
        </authorList>
    </citation>
    <scope>NUCLEOTIDE SEQUENCE [LARGE SCALE GENOMIC DNA]</scope>
    <source>
        <strain evidence="4 5">SOSP1-30</strain>
    </source>
</reference>
<accession>A0ABQ3UZ85</accession>
<dbReference type="Pfam" id="PF07282">
    <property type="entry name" value="Cas12f1-like_TNB"/>
    <property type="match status" value="1"/>
</dbReference>
<keyword evidence="5" id="KW-1185">Reference proteome</keyword>
<evidence type="ECO:0000256" key="2">
    <source>
        <dbReference type="SAM" id="MobiDB-lite"/>
    </source>
</evidence>
<proteinExistence type="predicted"/>
<sequence>MHQTSRWLVNQFVILVFEQLQILNMTARPKPKKAQASPVVNQAQESTPQGSTAGDAAQYLPNGAAAKSELNKSILDAAWGRFITLCACKAEEAGGMLVKVAPQQTSQACSGCGEFVPKDLSVRWHSCPPCGAELDRDENAARVRRFGTYQISPRGR</sequence>
<keyword evidence="1" id="KW-0238">DNA-binding</keyword>
<dbReference type="InterPro" id="IPR010095">
    <property type="entry name" value="Cas12f1-like_TNB"/>
</dbReference>
<feature type="region of interest" description="Disordered" evidence="2">
    <location>
        <begin position="31"/>
        <end position="54"/>
    </location>
</feature>
<comment type="caution">
    <text evidence="4">The sequence shown here is derived from an EMBL/GenBank/DDBJ whole genome shotgun (WGS) entry which is preliminary data.</text>
</comment>
<feature type="domain" description="Cas12f1-like TNB" evidence="3">
    <location>
        <begin position="79"/>
        <end position="142"/>
    </location>
</feature>
<dbReference type="EMBL" id="BNJG01000002">
    <property type="protein sequence ID" value="GHO57857.1"/>
    <property type="molecule type" value="Genomic_DNA"/>
</dbReference>
<name>A0ABQ3UZ85_9CHLR</name>
<gene>
    <name evidence="4" type="ORF">KSB_63320</name>
</gene>
<feature type="compositionally biased region" description="Polar residues" evidence="2">
    <location>
        <begin position="38"/>
        <end position="52"/>
    </location>
</feature>